<dbReference type="EC" id="2.4.2.8" evidence="5 15"/>
<evidence type="ECO:0000256" key="3">
    <source>
        <dbReference type="ARBA" id="ARBA00004669"/>
    </source>
</evidence>
<comment type="cofactor">
    <cofactor evidence="1 15">
        <name>Mg(2+)</name>
        <dbReference type="ChEBI" id="CHEBI:18420"/>
    </cofactor>
</comment>
<evidence type="ECO:0000256" key="11">
    <source>
        <dbReference type="ARBA" id="ARBA00022741"/>
    </source>
</evidence>
<evidence type="ECO:0000256" key="9">
    <source>
        <dbReference type="ARBA" id="ARBA00022723"/>
    </source>
</evidence>
<keyword evidence="12 15" id="KW-0460">Magnesium</keyword>
<dbReference type="CDD" id="cd06223">
    <property type="entry name" value="PRTases_typeI"/>
    <property type="match status" value="1"/>
</dbReference>
<dbReference type="GO" id="GO:0006166">
    <property type="term" value="P:purine ribonucleoside salvage"/>
    <property type="evidence" value="ECO:0007669"/>
    <property type="project" value="UniProtKB-KW"/>
</dbReference>
<dbReference type="InterPro" id="IPR029057">
    <property type="entry name" value="PRTase-like"/>
</dbReference>
<evidence type="ECO:0000256" key="6">
    <source>
        <dbReference type="ARBA" id="ARBA00022490"/>
    </source>
</evidence>
<evidence type="ECO:0000256" key="2">
    <source>
        <dbReference type="ARBA" id="ARBA00004496"/>
    </source>
</evidence>
<comment type="subcellular location">
    <subcellularLocation>
        <location evidence="2 15">Cytoplasm</location>
    </subcellularLocation>
</comment>
<protein>
    <recommendedName>
        <fullName evidence="5 15">Hypoxanthine phosphoribosyltransferase</fullName>
        <ecNumber evidence="5 15">2.4.2.8</ecNumber>
    </recommendedName>
</protein>
<evidence type="ECO:0000259" key="16">
    <source>
        <dbReference type="Pfam" id="PF00156"/>
    </source>
</evidence>
<evidence type="ECO:0000256" key="13">
    <source>
        <dbReference type="ARBA" id="ARBA00048811"/>
    </source>
</evidence>
<dbReference type="InterPro" id="IPR000836">
    <property type="entry name" value="PRTase_dom"/>
</dbReference>
<comment type="pathway">
    <text evidence="3 15">Purine metabolism; IMP biosynthesis via salvage pathway; IMP from hypoxanthine: step 1/1.</text>
</comment>
<reference evidence="17 18" key="1">
    <citation type="submission" date="2019-07" db="EMBL/GenBank/DDBJ databases">
        <title>Novel species of Flavobacterium.</title>
        <authorList>
            <person name="Liu Q."/>
            <person name="Xin Y.-H."/>
        </authorList>
    </citation>
    <scope>NUCLEOTIDE SEQUENCE [LARGE SCALE GENOMIC DNA]</scope>
    <source>
        <strain evidence="17 18">LB1R34</strain>
    </source>
</reference>
<feature type="domain" description="Phosphoribosyltransferase" evidence="16">
    <location>
        <begin position="16"/>
        <end position="161"/>
    </location>
</feature>
<evidence type="ECO:0000256" key="7">
    <source>
        <dbReference type="ARBA" id="ARBA00022676"/>
    </source>
</evidence>
<dbReference type="GO" id="GO:0032264">
    <property type="term" value="P:IMP salvage"/>
    <property type="evidence" value="ECO:0007669"/>
    <property type="project" value="UniProtKB-UniPathway"/>
</dbReference>
<dbReference type="RefSeq" id="WP_144256130.1">
    <property type="nucleotide sequence ID" value="NZ_VJZT01000006.1"/>
</dbReference>
<keyword evidence="6 15" id="KW-0963">Cytoplasm</keyword>
<dbReference type="Gene3D" id="3.40.50.2020">
    <property type="match status" value="1"/>
</dbReference>
<accession>A0A553E4Z6</accession>
<evidence type="ECO:0000313" key="18">
    <source>
        <dbReference type="Proteomes" id="UP000316371"/>
    </source>
</evidence>
<organism evidence="17 18">
    <name type="scientific">Flavobacterium restrictum</name>
    <dbReference type="NCBI Taxonomy" id="2594428"/>
    <lineage>
        <taxon>Bacteria</taxon>
        <taxon>Pseudomonadati</taxon>
        <taxon>Bacteroidota</taxon>
        <taxon>Flavobacteriia</taxon>
        <taxon>Flavobacteriales</taxon>
        <taxon>Flavobacteriaceae</taxon>
        <taxon>Flavobacterium</taxon>
    </lineage>
</organism>
<dbReference type="EMBL" id="VJZT01000006">
    <property type="protein sequence ID" value="TRX40050.1"/>
    <property type="molecule type" value="Genomic_DNA"/>
</dbReference>
<dbReference type="OrthoDB" id="9802824at2"/>
<dbReference type="InterPro" id="IPR050408">
    <property type="entry name" value="HGPRT"/>
</dbReference>
<keyword evidence="9 15" id="KW-0479">Metal-binding</keyword>
<dbReference type="PANTHER" id="PTHR43340:SF1">
    <property type="entry name" value="HYPOXANTHINE PHOSPHORIBOSYLTRANSFERASE"/>
    <property type="match status" value="1"/>
</dbReference>
<comment type="catalytic activity">
    <reaction evidence="14">
        <text>IMP + diphosphate = hypoxanthine + 5-phospho-alpha-D-ribose 1-diphosphate</text>
        <dbReference type="Rhea" id="RHEA:17973"/>
        <dbReference type="ChEBI" id="CHEBI:17368"/>
        <dbReference type="ChEBI" id="CHEBI:33019"/>
        <dbReference type="ChEBI" id="CHEBI:58017"/>
        <dbReference type="ChEBI" id="CHEBI:58053"/>
        <dbReference type="EC" id="2.4.2.8"/>
    </reaction>
    <physiologicalReaction direction="right-to-left" evidence="14">
        <dbReference type="Rhea" id="RHEA:17975"/>
    </physiologicalReaction>
</comment>
<keyword evidence="11 15" id="KW-0547">Nucleotide-binding</keyword>
<dbReference type="UniPathway" id="UPA00591">
    <property type="reaction ID" value="UER00648"/>
</dbReference>
<dbReference type="GO" id="GO:0005829">
    <property type="term" value="C:cytosol"/>
    <property type="evidence" value="ECO:0007669"/>
    <property type="project" value="TreeGrafter"/>
</dbReference>
<keyword evidence="7 15" id="KW-0328">Glycosyltransferase</keyword>
<dbReference type="SUPFAM" id="SSF53271">
    <property type="entry name" value="PRTase-like"/>
    <property type="match status" value="1"/>
</dbReference>
<dbReference type="GO" id="GO:0000287">
    <property type="term" value="F:magnesium ion binding"/>
    <property type="evidence" value="ECO:0007669"/>
    <property type="project" value="TreeGrafter"/>
</dbReference>
<dbReference type="GO" id="GO:0000166">
    <property type="term" value="F:nucleotide binding"/>
    <property type="evidence" value="ECO:0007669"/>
    <property type="project" value="UniProtKB-KW"/>
</dbReference>
<dbReference type="PANTHER" id="PTHR43340">
    <property type="entry name" value="HYPOXANTHINE-GUANINE PHOSPHORIBOSYLTRANSFERASE"/>
    <property type="match status" value="1"/>
</dbReference>
<evidence type="ECO:0000256" key="12">
    <source>
        <dbReference type="ARBA" id="ARBA00022842"/>
    </source>
</evidence>
<evidence type="ECO:0000256" key="8">
    <source>
        <dbReference type="ARBA" id="ARBA00022679"/>
    </source>
</evidence>
<dbReference type="Proteomes" id="UP000316371">
    <property type="component" value="Unassembled WGS sequence"/>
</dbReference>
<keyword evidence="10 15" id="KW-0660">Purine salvage</keyword>
<dbReference type="AlphaFoldDB" id="A0A553E4Z6"/>
<keyword evidence="8 15" id="KW-0808">Transferase</keyword>
<proteinExistence type="inferred from homology"/>
<dbReference type="GO" id="GO:0004422">
    <property type="term" value="F:hypoxanthine phosphoribosyltransferase activity"/>
    <property type="evidence" value="ECO:0007669"/>
    <property type="project" value="InterPro"/>
</dbReference>
<sequence>MIQLHDKQFVPFISSKEIAFAVAKMVNQIEDDFADEIPVFVGVLNGSFMVVSDFMKLYKSPCEVSFIKLASYEGTASTGAIQQLIGLNQDLTGRSVIVLEDIIDTGNTLVELKALFKQQNVKHFKIATLFFKPEAYKKDLKIDYIGIRIPNKFIVGYGLDYDGLGRNLPEVYQVQE</sequence>
<evidence type="ECO:0000256" key="15">
    <source>
        <dbReference type="RuleBase" id="RU364099"/>
    </source>
</evidence>
<dbReference type="InterPro" id="IPR005904">
    <property type="entry name" value="Hxn_phspho_trans"/>
</dbReference>
<evidence type="ECO:0000313" key="17">
    <source>
        <dbReference type="EMBL" id="TRX40050.1"/>
    </source>
</evidence>
<dbReference type="GO" id="GO:0032263">
    <property type="term" value="P:GMP salvage"/>
    <property type="evidence" value="ECO:0007669"/>
    <property type="project" value="TreeGrafter"/>
</dbReference>
<evidence type="ECO:0000256" key="4">
    <source>
        <dbReference type="ARBA" id="ARBA00008391"/>
    </source>
</evidence>
<evidence type="ECO:0000256" key="10">
    <source>
        <dbReference type="ARBA" id="ARBA00022726"/>
    </source>
</evidence>
<evidence type="ECO:0000256" key="5">
    <source>
        <dbReference type="ARBA" id="ARBA00011895"/>
    </source>
</evidence>
<dbReference type="GO" id="GO:0006178">
    <property type="term" value="P:guanine salvage"/>
    <property type="evidence" value="ECO:0007669"/>
    <property type="project" value="TreeGrafter"/>
</dbReference>
<comment type="similarity">
    <text evidence="4 15">Belongs to the purine/pyrimidine phosphoribosyltransferase family.</text>
</comment>
<comment type="catalytic activity">
    <reaction evidence="13">
        <text>GMP + diphosphate = guanine + 5-phospho-alpha-D-ribose 1-diphosphate</text>
        <dbReference type="Rhea" id="RHEA:25424"/>
        <dbReference type="ChEBI" id="CHEBI:16235"/>
        <dbReference type="ChEBI" id="CHEBI:33019"/>
        <dbReference type="ChEBI" id="CHEBI:58017"/>
        <dbReference type="ChEBI" id="CHEBI:58115"/>
        <dbReference type="EC" id="2.4.2.8"/>
    </reaction>
    <physiologicalReaction direction="right-to-left" evidence="13">
        <dbReference type="Rhea" id="RHEA:25426"/>
    </physiologicalReaction>
</comment>
<keyword evidence="18" id="KW-1185">Reference proteome</keyword>
<dbReference type="NCBIfam" id="TIGR01203">
    <property type="entry name" value="HGPRTase"/>
    <property type="match status" value="1"/>
</dbReference>
<gene>
    <name evidence="17" type="primary">hpt</name>
    <name evidence="17" type="ORF">FNW21_07525</name>
</gene>
<name>A0A553E4Z6_9FLAO</name>
<comment type="caution">
    <text evidence="17">The sequence shown here is derived from an EMBL/GenBank/DDBJ whole genome shotgun (WGS) entry which is preliminary data.</text>
</comment>
<evidence type="ECO:0000256" key="14">
    <source>
        <dbReference type="ARBA" id="ARBA00049402"/>
    </source>
</evidence>
<dbReference type="GO" id="GO:0052657">
    <property type="term" value="F:guanine phosphoribosyltransferase activity"/>
    <property type="evidence" value="ECO:0007669"/>
    <property type="project" value="RHEA"/>
</dbReference>
<dbReference type="GO" id="GO:0046100">
    <property type="term" value="P:hypoxanthine metabolic process"/>
    <property type="evidence" value="ECO:0007669"/>
    <property type="project" value="TreeGrafter"/>
</dbReference>
<dbReference type="Pfam" id="PF00156">
    <property type="entry name" value="Pribosyltran"/>
    <property type="match status" value="1"/>
</dbReference>
<evidence type="ECO:0000256" key="1">
    <source>
        <dbReference type="ARBA" id="ARBA00001946"/>
    </source>
</evidence>